<proteinExistence type="predicted"/>
<organism evidence="1 2">
    <name type="scientific">Scyliorhinus torazame</name>
    <name type="common">Cloudy catshark</name>
    <name type="synonym">Catulus torazame</name>
    <dbReference type="NCBI Taxonomy" id="75743"/>
    <lineage>
        <taxon>Eukaryota</taxon>
        <taxon>Metazoa</taxon>
        <taxon>Chordata</taxon>
        <taxon>Craniata</taxon>
        <taxon>Vertebrata</taxon>
        <taxon>Chondrichthyes</taxon>
        <taxon>Elasmobranchii</taxon>
        <taxon>Galeomorphii</taxon>
        <taxon>Galeoidea</taxon>
        <taxon>Carcharhiniformes</taxon>
        <taxon>Scyliorhinidae</taxon>
        <taxon>Scyliorhinus</taxon>
    </lineage>
</organism>
<sequence>MPTHWSMEQWVEYLDEKFARHRKECTEDVTQMIASLNEVVGWVEEKITTQGQEILKLQELATEREEESTAMVLEISYRIARNDC</sequence>
<comment type="caution">
    <text evidence="1">The sequence shown here is derived from an EMBL/GenBank/DDBJ whole genome shotgun (WGS) entry which is preliminary data.</text>
</comment>
<evidence type="ECO:0000313" key="1">
    <source>
        <dbReference type="EMBL" id="GCB73387.1"/>
    </source>
</evidence>
<evidence type="ECO:0000313" key="2">
    <source>
        <dbReference type="Proteomes" id="UP000288216"/>
    </source>
</evidence>
<reference evidence="1 2" key="1">
    <citation type="journal article" date="2018" name="Nat. Ecol. Evol.">
        <title>Shark genomes provide insights into elasmobranch evolution and the origin of vertebrates.</title>
        <authorList>
            <person name="Hara Y"/>
            <person name="Yamaguchi K"/>
            <person name="Onimaru K"/>
            <person name="Kadota M"/>
            <person name="Koyanagi M"/>
            <person name="Keeley SD"/>
            <person name="Tatsumi K"/>
            <person name="Tanaka K"/>
            <person name="Motone F"/>
            <person name="Kageyama Y"/>
            <person name="Nozu R"/>
            <person name="Adachi N"/>
            <person name="Nishimura O"/>
            <person name="Nakagawa R"/>
            <person name="Tanegashima C"/>
            <person name="Kiyatake I"/>
            <person name="Matsumoto R"/>
            <person name="Murakumo K"/>
            <person name="Nishida K"/>
            <person name="Terakita A"/>
            <person name="Kuratani S"/>
            <person name="Sato K"/>
            <person name="Hyodo S Kuraku.S."/>
        </authorList>
    </citation>
    <scope>NUCLEOTIDE SEQUENCE [LARGE SCALE GENOMIC DNA]</scope>
</reference>
<dbReference type="EMBL" id="BFAA01002327">
    <property type="protein sequence ID" value="GCB73387.1"/>
    <property type="molecule type" value="Genomic_DNA"/>
</dbReference>
<dbReference type="AlphaFoldDB" id="A0A401PJT0"/>
<gene>
    <name evidence="1" type="ORF">scyTo_0006745</name>
</gene>
<protein>
    <submittedName>
        <fullName evidence="1">Uncharacterized protein</fullName>
    </submittedName>
</protein>
<accession>A0A401PJT0</accession>
<keyword evidence="2" id="KW-1185">Reference proteome</keyword>
<dbReference type="Proteomes" id="UP000288216">
    <property type="component" value="Unassembled WGS sequence"/>
</dbReference>
<name>A0A401PJT0_SCYTO</name>